<protein>
    <submittedName>
        <fullName evidence="1">Uncharacterized protein</fullName>
    </submittedName>
</protein>
<name>A0A8D2E7S8_THEGE</name>
<accession>A0A8D2E7S8</accession>
<evidence type="ECO:0000313" key="1">
    <source>
        <dbReference type="Ensembl" id="ENSTGEP00000001412.1"/>
    </source>
</evidence>
<dbReference type="AlphaFoldDB" id="A0A8D2E7S8"/>
<reference evidence="1" key="1">
    <citation type="submission" date="2018-05" db="EMBL/GenBank/DDBJ databases">
        <title>Whole genome of Theropithecus gelada.</title>
        <authorList>
            <person name="Chiou K.L."/>
            <person name="Snyder-Mackler N."/>
        </authorList>
    </citation>
    <scope>NUCLEOTIDE SEQUENCE [LARGE SCALE GENOMIC DNA]</scope>
</reference>
<keyword evidence="2" id="KW-1185">Reference proteome</keyword>
<proteinExistence type="predicted"/>
<reference evidence="1" key="2">
    <citation type="submission" date="2025-08" db="UniProtKB">
        <authorList>
            <consortium name="Ensembl"/>
        </authorList>
    </citation>
    <scope>IDENTIFICATION</scope>
</reference>
<dbReference type="Ensembl" id="ENSTGET00000001795.1">
    <property type="protein sequence ID" value="ENSTGEP00000001412.1"/>
    <property type="gene ID" value="ENSTGEG00000001332.1"/>
</dbReference>
<reference evidence="1" key="3">
    <citation type="submission" date="2025-09" db="UniProtKB">
        <authorList>
            <consortium name="Ensembl"/>
        </authorList>
    </citation>
    <scope>IDENTIFICATION</scope>
</reference>
<sequence length="80" mass="8771">MFFSGKYGSSPTASARLIFKHTVFVNKLILSLTWSLCSPIVSLPVVSKGPRWDPRLSSLCSMCLMPAARCHPSPELVFTA</sequence>
<organism evidence="1 2">
    <name type="scientific">Theropithecus gelada</name>
    <name type="common">Gelada baboon</name>
    <dbReference type="NCBI Taxonomy" id="9565"/>
    <lineage>
        <taxon>Eukaryota</taxon>
        <taxon>Metazoa</taxon>
        <taxon>Chordata</taxon>
        <taxon>Craniata</taxon>
        <taxon>Vertebrata</taxon>
        <taxon>Euteleostomi</taxon>
        <taxon>Mammalia</taxon>
        <taxon>Eutheria</taxon>
        <taxon>Euarchontoglires</taxon>
        <taxon>Primates</taxon>
        <taxon>Haplorrhini</taxon>
        <taxon>Catarrhini</taxon>
        <taxon>Cercopithecidae</taxon>
        <taxon>Cercopithecinae</taxon>
        <taxon>Theropithecus</taxon>
    </lineage>
</organism>
<dbReference type="Proteomes" id="UP000694411">
    <property type="component" value="Chromosome 6"/>
</dbReference>
<evidence type="ECO:0000313" key="2">
    <source>
        <dbReference type="Proteomes" id="UP000694411"/>
    </source>
</evidence>